<dbReference type="PRINTS" id="PR01590">
    <property type="entry name" value="HTHFIS"/>
</dbReference>
<dbReference type="EMBL" id="JAOTJD010000066">
    <property type="protein sequence ID" value="MFD3266558.1"/>
    <property type="molecule type" value="Genomic_DNA"/>
</dbReference>
<dbReference type="Gene3D" id="1.10.10.60">
    <property type="entry name" value="Homeodomain-like"/>
    <property type="match status" value="1"/>
</dbReference>
<feature type="modified residue" description="4-aspartylphosphate" evidence="1">
    <location>
        <position position="51"/>
    </location>
</feature>
<accession>A0ABW6CU08</accession>
<sequence length="177" mass="18419">MAFAFLIVDDDPDVLKAATMALAGPGAEVIVAGSPDGIEALAAGRDAVLLDMNFALGARSGEEGMDGLARLKVADPELAVVLMTTFGGVGLAVAALKCGAEDFILKPWRNDALEAAMAKAGQATRARRAEAGFTLDEIERRAIIRALSASGGNMTRAASLLGLTRPALYRRLERHGL</sequence>
<gene>
    <name evidence="3" type="ORF">OCL97_21680</name>
</gene>
<dbReference type="Pfam" id="PF00072">
    <property type="entry name" value="Response_reg"/>
    <property type="match status" value="1"/>
</dbReference>
<name>A0ABW6CU08_9CAUL</name>
<dbReference type="PANTHER" id="PTHR32071">
    <property type="entry name" value="TRANSCRIPTIONAL REGULATORY PROTEIN"/>
    <property type="match status" value="1"/>
</dbReference>
<dbReference type="InterPro" id="IPR011006">
    <property type="entry name" value="CheY-like_superfamily"/>
</dbReference>
<dbReference type="InterPro" id="IPR009057">
    <property type="entry name" value="Homeodomain-like_sf"/>
</dbReference>
<evidence type="ECO:0000313" key="3">
    <source>
        <dbReference type="EMBL" id="MFD3266558.1"/>
    </source>
</evidence>
<evidence type="ECO:0000256" key="1">
    <source>
        <dbReference type="PROSITE-ProRule" id="PRU00169"/>
    </source>
</evidence>
<keyword evidence="4" id="KW-1185">Reference proteome</keyword>
<organism evidence="3 4">
    <name type="scientific">Phenylobacterium ferrooxidans</name>
    <dbReference type="NCBI Taxonomy" id="2982689"/>
    <lineage>
        <taxon>Bacteria</taxon>
        <taxon>Pseudomonadati</taxon>
        <taxon>Pseudomonadota</taxon>
        <taxon>Alphaproteobacteria</taxon>
        <taxon>Caulobacterales</taxon>
        <taxon>Caulobacteraceae</taxon>
        <taxon>Phenylobacterium</taxon>
    </lineage>
</organism>
<dbReference type="InterPro" id="IPR001789">
    <property type="entry name" value="Sig_transdc_resp-reg_receiver"/>
</dbReference>
<dbReference type="RefSeq" id="WP_377371798.1">
    <property type="nucleotide sequence ID" value="NZ_JAOTJD010000066.1"/>
</dbReference>
<dbReference type="Pfam" id="PF02954">
    <property type="entry name" value="HTH_8"/>
    <property type="match status" value="1"/>
</dbReference>
<dbReference type="SUPFAM" id="SSF52172">
    <property type="entry name" value="CheY-like"/>
    <property type="match status" value="1"/>
</dbReference>
<comment type="caution">
    <text evidence="3">The sequence shown here is derived from an EMBL/GenBank/DDBJ whole genome shotgun (WGS) entry which is preliminary data.</text>
</comment>
<dbReference type="PROSITE" id="PS50110">
    <property type="entry name" value="RESPONSE_REGULATORY"/>
    <property type="match status" value="1"/>
</dbReference>
<dbReference type="InterPro" id="IPR002197">
    <property type="entry name" value="HTH_Fis"/>
</dbReference>
<dbReference type="Gene3D" id="3.40.50.2300">
    <property type="match status" value="1"/>
</dbReference>
<dbReference type="Proteomes" id="UP001598130">
    <property type="component" value="Unassembled WGS sequence"/>
</dbReference>
<evidence type="ECO:0000259" key="2">
    <source>
        <dbReference type="PROSITE" id="PS50110"/>
    </source>
</evidence>
<dbReference type="SUPFAM" id="SSF46689">
    <property type="entry name" value="Homeodomain-like"/>
    <property type="match status" value="1"/>
</dbReference>
<feature type="domain" description="Response regulatory" evidence="2">
    <location>
        <begin position="4"/>
        <end position="121"/>
    </location>
</feature>
<dbReference type="SMART" id="SM00448">
    <property type="entry name" value="REC"/>
    <property type="match status" value="1"/>
</dbReference>
<reference evidence="3 4" key="1">
    <citation type="submission" date="2022-09" db="EMBL/GenBank/DDBJ databases">
        <title>New species of Phenylobacterium.</title>
        <authorList>
            <person name="Mieszkin S."/>
        </authorList>
    </citation>
    <scope>NUCLEOTIDE SEQUENCE [LARGE SCALE GENOMIC DNA]</scope>
    <source>
        <strain evidence="3 4">HK31-G</strain>
    </source>
</reference>
<proteinExistence type="predicted"/>
<keyword evidence="1" id="KW-0597">Phosphoprotein</keyword>
<evidence type="ECO:0000313" key="4">
    <source>
        <dbReference type="Proteomes" id="UP001598130"/>
    </source>
</evidence>
<protein>
    <submittedName>
        <fullName evidence="3">Response regulator</fullName>
    </submittedName>
</protein>